<name>A0A1H2WY40_9GAMM</name>
<evidence type="ECO:0008006" key="3">
    <source>
        <dbReference type="Google" id="ProtNLM"/>
    </source>
</evidence>
<dbReference type="OrthoDB" id="6370175at2"/>
<accession>A0A1H2WY40</accession>
<sequence length="121" mass="12961">MNGTARVGIPLLLAFVITGCAGYGGVSDGTESEALAGVGKAQFDCANRNGSEYIESAELVFLVQCGAREGQPCGNIPEDRAEAASSREVFRQGRRLLEIMDLNLDSRISKLEFRAFCNQAL</sequence>
<reference evidence="1 2" key="1">
    <citation type="submission" date="2016-10" db="EMBL/GenBank/DDBJ databases">
        <authorList>
            <person name="de Groot N.N."/>
        </authorList>
    </citation>
    <scope>NUCLEOTIDE SEQUENCE [LARGE SCALE GENOMIC DNA]</scope>
    <source>
        <strain evidence="1 2">CGMCC 1.7059</strain>
    </source>
</reference>
<keyword evidence="2" id="KW-1185">Reference proteome</keyword>
<evidence type="ECO:0000313" key="2">
    <source>
        <dbReference type="Proteomes" id="UP000199675"/>
    </source>
</evidence>
<gene>
    <name evidence="1" type="ORF">SAMN04487960_104302</name>
</gene>
<dbReference type="Proteomes" id="UP000199675">
    <property type="component" value="Unassembled WGS sequence"/>
</dbReference>
<dbReference type="AlphaFoldDB" id="A0A1H2WY40"/>
<organism evidence="1 2">
    <name type="scientific">Marinobacter mobilis</name>
    <dbReference type="NCBI Taxonomy" id="488533"/>
    <lineage>
        <taxon>Bacteria</taxon>
        <taxon>Pseudomonadati</taxon>
        <taxon>Pseudomonadota</taxon>
        <taxon>Gammaproteobacteria</taxon>
        <taxon>Pseudomonadales</taxon>
        <taxon>Marinobacteraceae</taxon>
        <taxon>Marinobacter</taxon>
    </lineage>
</organism>
<protein>
    <recommendedName>
        <fullName evidence="3">EF-hand domain-containing protein</fullName>
    </recommendedName>
</protein>
<dbReference type="EMBL" id="FNNE01000004">
    <property type="protein sequence ID" value="SDW84879.1"/>
    <property type="molecule type" value="Genomic_DNA"/>
</dbReference>
<proteinExistence type="predicted"/>
<evidence type="ECO:0000313" key="1">
    <source>
        <dbReference type="EMBL" id="SDW84879.1"/>
    </source>
</evidence>
<dbReference type="PROSITE" id="PS51257">
    <property type="entry name" value="PROKAR_LIPOPROTEIN"/>
    <property type="match status" value="1"/>
</dbReference>
<dbReference type="Gene3D" id="1.10.238.10">
    <property type="entry name" value="EF-hand"/>
    <property type="match status" value="1"/>
</dbReference>
<dbReference type="RefSeq" id="WP_091812538.1">
    <property type="nucleotide sequence ID" value="NZ_FNNE01000004.1"/>
</dbReference>